<dbReference type="InterPro" id="IPR052022">
    <property type="entry name" value="26kDa_periplasmic_antigen"/>
</dbReference>
<dbReference type="PANTHER" id="PTHR34387:SF1">
    <property type="entry name" value="PERIPLASMIC IMMUNOGENIC PROTEIN"/>
    <property type="match status" value="1"/>
</dbReference>
<name>A0ABP8MHS8_9BACT</name>
<sequence>MKHLLTMVLLCTGTLTFAQTRTVEQLEPPYVEVTGTAEKEVVPDEIYISIRLQEEYNKNKVTIEEQEAKLKSSLQSLGIDLSNLYLSDANADYVKVRWAKKDVLTAKDYTLKVSSAAAVGQVFPELDRLQIKDASIARVDYSKMDSLKKAIKIEAIKAAKDKADYLLRAVGEQVGKPLIVKENDYYPGVMLANVVMNKRESEPNSDGMTRSEDSSEIQFQKMKIQASMLVRFSIK</sequence>
<gene>
    <name evidence="1" type="ORF">GCM10023092_02520</name>
</gene>
<dbReference type="Gene3D" id="3.30.110.170">
    <property type="entry name" value="Protein of unknown function (DUF541), domain 1"/>
    <property type="match status" value="1"/>
</dbReference>
<evidence type="ECO:0000313" key="1">
    <source>
        <dbReference type="EMBL" id="GAA4449029.1"/>
    </source>
</evidence>
<organism evidence="1 2">
    <name type="scientific">Rurimicrobium arvi</name>
    <dbReference type="NCBI Taxonomy" id="2049916"/>
    <lineage>
        <taxon>Bacteria</taxon>
        <taxon>Pseudomonadati</taxon>
        <taxon>Bacteroidota</taxon>
        <taxon>Chitinophagia</taxon>
        <taxon>Chitinophagales</taxon>
        <taxon>Chitinophagaceae</taxon>
        <taxon>Rurimicrobium</taxon>
    </lineage>
</organism>
<keyword evidence="2" id="KW-1185">Reference proteome</keyword>
<dbReference type="RefSeq" id="WP_344821867.1">
    <property type="nucleotide sequence ID" value="NZ_BAABEZ010000001.1"/>
</dbReference>
<dbReference type="Pfam" id="PF04402">
    <property type="entry name" value="SIMPL"/>
    <property type="match status" value="1"/>
</dbReference>
<protein>
    <submittedName>
        <fullName evidence="1">SIMPL domain-containing protein</fullName>
    </submittedName>
</protein>
<evidence type="ECO:0000313" key="2">
    <source>
        <dbReference type="Proteomes" id="UP001501410"/>
    </source>
</evidence>
<proteinExistence type="predicted"/>
<dbReference type="Proteomes" id="UP001501410">
    <property type="component" value="Unassembled WGS sequence"/>
</dbReference>
<reference evidence="2" key="1">
    <citation type="journal article" date="2019" name="Int. J. Syst. Evol. Microbiol.">
        <title>The Global Catalogue of Microorganisms (GCM) 10K type strain sequencing project: providing services to taxonomists for standard genome sequencing and annotation.</title>
        <authorList>
            <consortium name="The Broad Institute Genomics Platform"/>
            <consortium name="The Broad Institute Genome Sequencing Center for Infectious Disease"/>
            <person name="Wu L."/>
            <person name="Ma J."/>
        </authorList>
    </citation>
    <scope>NUCLEOTIDE SEQUENCE [LARGE SCALE GENOMIC DNA]</scope>
    <source>
        <strain evidence="2">JCM 31921</strain>
    </source>
</reference>
<accession>A0ABP8MHS8</accession>
<dbReference type="EMBL" id="BAABEZ010000001">
    <property type="protein sequence ID" value="GAA4449029.1"/>
    <property type="molecule type" value="Genomic_DNA"/>
</dbReference>
<comment type="caution">
    <text evidence="1">The sequence shown here is derived from an EMBL/GenBank/DDBJ whole genome shotgun (WGS) entry which is preliminary data.</text>
</comment>
<dbReference type="InterPro" id="IPR007497">
    <property type="entry name" value="SIMPL/DUF541"/>
</dbReference>
<dbReference type="PANTHER" id="PTHR34387">
    <property type="entry name" value="SLR1258 PROTEIN"/>
    <property type="match status" value="1"/>
</dbReference>